<dbReference type="PRINTS" id="PR00598">
    <property type="entry name" value="HTHMARR"/>
</dbReference>
<dbReference type="PROSITE" id="PS50995">
    <property type="entry name" value="HTH_MARR_2"/>
    <property type="match status" value="1"/>
</dbReference>
<dbReference type="SUPFAM" id="SSF46785">
    <property type="entry name" value="Winged helix' DNA-binding domain"/>
    <property type="match status" value="1"/>
</dbReference>
<evidence type="ECO:0000256" key="3">
    <source>
        <dbReference type="ARBA" id="ARBA00023163"/>
    </source>
</evidence>
<keyword evidence="2" id="KW-0238">DNA-binding</keyword>
<dbReference type="InterPro" id="IPR036388">
    <property type="entry name" value="WH-like_DNA-bd_sf"/>
</dbReference>
<name>A0A8J3AZP3_9BURK</name>
<evidence type="ECO:0000313" key="6">
    <source>
        <dbReference type="Proteomes" id="UP000627205"/>
    </source>
</evidence>
<dbReference type="InterPro" id="IPR036390">
    <property type="entry name" value="WH_DNA-bd_sf"/>
</dbReference>
<dbReference type="PANTHER" id="PTHR33164">
    <property type="entry name" value="TRANSCRIPTIONAL REGULATOR, MARR FAMILY"/>
    <property type="match status" value="1"/>
</dbReference>
<proteinExistence type="predicted"/>
<evidence type="ECO:0000256" key="1">
    <source>
        <dbReference type="ARBA" id="ARBA00023015"/>
    </source>
</evidence>
<protein>
    <submittedName>
        <fullName evidence="5">MarR family transcriptional regulator</fullName>
    </submittedName>
</protein>
<dbReference type="EMBL" id="BMDP01000003">
    <property type="protein sequence ID" value="GGI55061.1"/>
    <property type="molecule type" value="Genomic_DNA"/>
</dbReference>
<dbReference type="InterPro" id="IPR023187">
    <property type="entry name" value="Tscrpt_reg_MarR-type_CS"/>
</dbReference>
<dbReference type="PANTHER" id="PTHR33164:SF89">
    <property type="entry name" value="MARR FAMILY REGULATORY PROTEIN"/>
    <property type="match status" value="1"/>
</dbReference>
<dbReference type="GO" id="GO:0003700">
    <property type="term" value="F:DNA-binding transcription factor activity"/>
    <property type="evidence" value="ECO:0007669"/>
    <property type="project" value="InterPro"/>
</dbReference>
<dbReference type="Proteomes" id="UP000627205">
    <property type="component" value="Unassembled WGS sequence"/>
</dbReference>
<dbReference type="InterPro" id="IPR039422">
    <property type="entry name" value="MarR/SlyA-like"/>
</dbReference>
<keyword evidence="3" id="KW-0804">Transcription</keyword>
<dbReference type="GO" id="GO:0006950">
    <property type="term" value="P:response to stress"/>
    <property type="evidence" value="ECO:0007669"/>
    <property type="project" value="TreeGrafter"/>
</dbReference>
<keyword evidence="1" id="KW-0805">Transcription regulation</keyword>
<gene>
    <name evidence="5" type="ORF">GCM10011430_22350</name>
</gene>
<comment type="caution">
    <text evidence="5">The sequence shown here is derived from an EMBL/GenBank/DDBJ whole genome shotgun (WGS) entry which is preliminary data.</text>
</comment>
<feature type="domain" description="HTH marR-type" evidence="4">
    <location>
        <begin position="21"/>
        <end position="153"/>
    </location>
</feature>
<dbReference type="AlphaFoldDB" id="A0A8J3AZP3"/>
<reference evidence="5" key="1">
    <citation type="journal article" date="2014" name="Int. J. Syst. Evol. Microbiol.">
        <title>Complete genome sequence of Corynebacterium casei LMG S-19264T (=DSM 44701T), isolated from a smear-ripened cheese.</title>
        <authorList>
            <consortium name="US DOE Joint Genome Institute (JGI-PGF)"/>
            <person name="Walter F."/>
            <person name="Albersmeier A."/>
            <person name="Kalinowski J."/>
            <person name="Ruckert C."/>
        </authorList>
    </citation>
    <scope>NUCLEOTIDE SEQUENCE</scope>
    <source>
        <strain evidence="5">CCM 7664</strain>
    </source>
</reference>
<reference evidence="5" key="2">
    <citation type="submission" date="2020-09" db="EMBL/GenBank/DDBJ databases">
        <authorList>
            <person name="Sun Q."/>
            <person name="Sedlacek I."/>
        </authorList>
    </citation>
    <scope>NUCLEOTIDE SEQUENCE</scope>
    <source>
        <strain evidence="5">CCM 7664</strain>
    </source>
</reference>
<dbReference type="InterPro" id="IPR000835">
    <property type="entry name" value="HTH_MarR-typ"/>
</dbReference>
<keyword evidence="6" id="KW-1185">Reference proteome</keyword>
<sequence length="178" mass="18983">MDVAKLAVMNDIAKLVAVNDSIRILQSVRRIAQCVEHHSKRLAVTHNITSPQLVALLAIAQLGPSTLKSIGRAIQLSPSTVVGIVDRLEEKGLVYRERDTKDRRNVFVAVTAAGQTVLANAPSALPNGFGSALGALSEAERQTLMVTLEQFATLLEAKIPVPVQETEPGEAAVPAPHL</sequence>
<dbReference type="PROSITE" id="PS01117">
    <property type="entry name" value="HTH_MARR_1"/>
    <property type="match status" value="1"/>
</dbReference>
<evidence type="ECO:0000259" key="4">
    <source>
        <dbReference type="PROSITE" id="PS50995"/>
    </source>
</evidence>
<dbReference type="SMART" id="SM00347">
    <property type="entry name" value="HTH_MARR"/>
    <property type="match status" value="1"/>
</dbReference>
<dbReference type="Gene3D" id="1.10.10.10">
    <property type="entry name" value="Winged helix-like DNA-binding domain superfamily/Winged helix DNA-binding domain"/>
    <property type="match status" value="1"/>
</dbReference>
<evidence type="ECO:0000256" key="2">
    <source>
        <dbReference type="ARBA" id="ARBA00023125"/>
    </source>
</evidence>
<dbReference type="Pfam" id="PF01047">
    <property type="entry name" value="MarR"/>
    <property type="match status" value="1"/>
</dbReference>
<organism evidence="5 6">
    <name type="scientific">Oxalicibacterium solurbis</name>
    <dbReference type="NCBI Taxonomy" id="69280"/>
    <lineage>
        <taxon>Bacteria</taxon>
        <taxon>Pseudomonadati</taxon>
        <taxon>Pseudomonadota</taxon>
        <taxon>Betaproteobacteria</taxon>
        <taxon>Burkholderiales</taxon>
        <taxon>Oxalobacteraceae</taxon>
        <taxon>Oxalicibacterium</taxon>
    </lineage>
</organism>
<dbReference type="GO" id="GO:0003677">
    <property type="term" value="F:DNA binding"/>
    <property type="evidence" value="ECO:0007669"/>
    <property type="project" value="UniProtKB-KW"/>
</dbReference>
<accession>A0A8J3AZP3</accession>
<evidence type="ECO:0000313" key="5">
    <source>
        <dbReference type="EMBL" id="GGI55061.1"/>
    </source>
</evidence>